<keyword evidence="3" id="KW-1185">Reference proteome</keyword>
<feature type="compositionally biased region" description="Basic residues" evidence="1">
    <location>
        <begin position="33"/>
        <end position="43"/>
    </location>
</feature>
<dbReference type="Pfam" id="PF19544">
    <property type="entry name" value="DUF6068"/>
    <property type="match status" value="1"/>
</dbReference>
<protein>
    <submittedName>
        <fullName evidence="2">Uncharacterized protein</fullName>
    </submittedName>
</protein>
<feature type="compositionally biased region" description="Polar residues" evidence="1">
    <location>
        <begin position="92"/>
        <end position="116"/>
    </location>
</feature>
<evidence type="ECO:0000313" key="3">
    <source>
        <dbReference type="Proteomes" id="UP000002402"/>
    </source>
</evidence>
<name>Q1DEJ9_MYXXD</name>
<dbReference type="HOGENOM" id="CLU_701532_0_0_7"/>
<dbReference type="InterPro" id="IPR045712">
    <property type="entry name" value="DUF6068"/>
</dbReference>
<proteinExistence type="predicted"/>
<gene>
    <name evidence="2" type="ordered locus">MXAN_0656</name>
</gene>
<evidence type="ECO:0000256" key="1">
    <source>
        <dbReference type="SAM" id="MobiDB-lite"/>
    </source>
</evidence>
<evidence type="ECO:0000313" key="2">
    <source>
        <dbReference type="EMBL" id="ABF86755.1"/>
    </source>
</evidence>
<organism evidence="2 3">
    <name type="scientific">Myxococcus xanthus (strain DK1622)</name>
    <dbReference type="NCBI Taxonomy" id="246197"/>
    <lineage>
        <taxon>Bacteria</taxon>
        <taxon>Pseudomonadati</taxon>
        <taxon>Myxococcota</taxon>
        <taxon>Myxococcia</taxon>
        <taxon>Myxococcales</taxon>
        <taxon>Cystobacterineae</taxon>
        <taxon>Myxococcaceae</taxon>
        <taxon>Myxococcus</taxon>
    </lineage>
</organism>
<sequence length="477" mass="51255">MERVVATHLSPALEVADAMLVKDDTTNAQVRGHGTRNSRKLRAGQHPGVSRLDRGDAMPLTAEVARMRKPVASSLSRSAMLCAALALGTSCKSVEPHTTPSEDTTAPPEVSTQEPVTETKSETETATEAPTRRGNSPWLRARVGDRVAYSFSANRKAMGRQQPGTVPEAAVAGVVTLEVVAVELPWVWVTLYFTEDGGAPSRRPMLARPLVVPVRADESRALEVPREGKQSTEQLTAAGRHWEAKRYLNDKRMMDGPLENRLYAATPGPLYLTNGLLDASTTLAGFGMGGGSQLTLVEARQGQEGGTGLPPTLARPWGPGTWFDMRMETEGTTSVLRTCQAAERGFILRQQVTPPTSGAACPDFAQAEAVPLEEAVLARIWESLDARQWPPAPEGLAPAKRETLTVGTHRVPVLQFETAQPQANNVRVQAYAADPWEDALAGLAHEARFQPLLDHVTPGGGGTQLTAWGVWVPGVTP</sequence>
<reference evidence="2 3" key="1">
    <citation type="journal article" date="2006" name="Proc. Natl. Acad. Sci. U.S.A.">
        <title>Evolution of sensory complexity recorded in a myxobacterial genome.</title>
        <authorList>
            <person name="Goldman B.S."/>
            <person name="Nierman W.C."/>
            <person name="Kaiser D."/>
            <person name="Slater S.C."/>
            <person name="Durkin A.S."/>
            <person name="Eisen J.A."/>
            <person name="Ronning C.M."/>
            <person name="Barbazuk W.B."/>
            <person name="Blanchard M."/>
            <person name="Field C."/>
            <person name="Halling C."/>
            <person name="Hinkle G."/>
            <person name="Iartchuk O."/>
            <person name="Kim H.S."/>
            <person name="Mackenzie C."/>
            <person name="Madupu R."/>
            <person name="Miller N."/>
            <person name="Shvartsbeyn A."/>
            <person name="Sullivan S.A."/>
            <person name="Vaudin M."/>
            <person name="Wiegand R."/>
            <person name="Kaplan H.B."/>
        </authorList>
    </citation>
    <scope>NUCLEOTIDE SEQUENCE [LARGE SCALE GENOMIC DNA]</scope>
    <source>
        <strain evidence="3">DK1622</strain>
    </source>
</reference>
<feature type="region of interest" description="Disordered" evidence="1">
    <location>
        <begin position="92"/>
        <end position="137"/>
    </location>
</feature>
<accession>Q1DEJ9</accession>
<feature type="region of interest" description="Disordered" evidence="1">
    <location>
        <begin position="29"/>
        <end position="54"/>
    </location>
</feature>
<dbReference type="EnsemblBacteria" id="ABF86755">
    <property type="protein sequence ID" value="ABF86755"/>
    <property type="gene ID" value="MXAN_0656"/>
</dbReference>
<dbReference type="EMBL" id="CP000113">
    <property type="protein sequence ID" value="ABF86755.1"/>
    <property type="molecule type" value="Genomic_DNA"/>
</dbReference>
<dbReference type="Proteomes" id="UP000002402">
    <property type="component" value="Chromosome"/>
</dbReference>
<dbReference type="KEGG" id="mxa:MXAN_0656"/>
<dbReference type="AlphaFoldDB" id="Q1DEJ9"/>